<dbReference type="EMBL" id="BAABCK010000070">
    <property type="protein sequence ID" value="GAA3734216.1"/>
    <property type="molecule type" value="Genomic_DNA"/>
</dbReference>
<dbReference type="Gene3D" id="3.40.50.300">
    <property type="entry name" value="P-loop containing nucleotide triphosphate hydrolases"/>
    <property type="match status" value="1"/>
</dbReference>
<name>A0ABP7F9V5_9STAP</name>
<proteinExistence type="predicted"/>
<gene>
    <name evidence="2" type="ORF">GCM10022378_23100</name>
</gene>
<dbReference type="PANTHER" id="PTHR40072">
    <property type="entry name" value="MOLYBDOPTERIN-GUANINE DINUCLEOTIDE BIOSYNTHESIS ADAPTER PROTEIN-RELATED"/>
    <property type="match status" value="1"/>
</dbReference>
<feature type="domain" description="Molybdopterin-guanine dinucleotide biosynthesis protein B (MobB)" evidence="1">
    <location>
        <begin position="3"/>
        <end position="107"/>
    </location>
</feature>
<reference evidence="3" key="1">
    <citation type="journal article" date="2019" name="Int. J. Syst. Evol. Microbiol.">
        <title>The Global Catalogue of Microorganisms (GCM) 10K type strain sequencing project: providing services to taxonomists for standard genome sequencing and annotation.</title>
        <authorList>
            <consortium name="The Broad Institute Genomics Platform"/>
            <consortium name="The Broad Institute Genome Sequencing Center for Infectious Disease"/>
            <person name="Wu L."/>
            <person name="Ma J."/>
        </authorList>
    </citation>
    <scope>NUCLEOTIDE SEQUENCE [LARGE SCALE GENOMIC DNA]</scope>
    <source>
        <strain evidence="3">JCM 16981</strain>
    </source>
</reference>
<accession>A0ABP7F9V5</accession>
<protein>
    <recommendedName>
        <fullName evidence="1">Molybdopterin-guanine dinucleotide biosynthesis protein B (MobB) domain-containing protein</fullName>
    </recommendedName>
</protein>
<evidence type="ECO:0000313" key="2">
    <source>
        <dbReference type="EMBL" id="GAA3734216.1"/>
    </source>
</evidence>
<dbReference type="RefSeq" id="WP_344704601.1">
    <property type="nucleotide sequence ID" value="NZ_BAABCK010000070.1"/>
</dbReference>
<comment type="caution">
    <text evidence="2">The sequence shown here is derived from an EMBL/GenBank/DDBJ whole genome shotgun (WGS) entry which is preliminary data.</text>
</comment>
<dbReference type="Pfam" id="PF03205">
    <property type="entry name" value="MobB"/>
    <property type="match status" value="1"/>
</dbReference>
<dbReference type="InterPro" id="IPR052539">
    <property type="entry name" value="MGD_biosynthesis_adapter"/>
</dbReference>
<dbReference type="PANTHER" id="PTHR40072:SF1">
    <property type="entry name" value="MOLYBDOPTERIN-GUANINE DINUCLEOTIDE BIOSYNTHESIS ADAPTER PROTEIN"/>
    <property type="match status" value="1"/>
</dbReference>
<dbReference type="InterPro" id="IPR004435">
    <property type="entry name" value="MobB_dom"/>
</dbReference>
<dbReference type="NCBIfam" id="TIGR00176">
    <property type="entry name" value="mobB"/>
    <property type="match status" value="1"/>
</dbReference>
<evidence type="ECO:0000259" key="1">
    <source>
        <dbReference type="Pfam" id="PF03205"/>
    </source>
</evidence>
<dbReference type="SUPFAM" id="SSF52540">
    <property type="entry name" value="P-loop containing nucleoside triphosphate hydrolases"/>
    <property type="match status" value="1"/>
</dbReference>
<keyword evidence="3" id="KW-1185">Reference proteome</keyword>
<sequence length="149" mass="17081">MKILQITGFKNTGKTTLILKLVKRLKQQQRKVAVIKHHHLQEEAGSTDTERFLLEGADTTILNTPSITIETRRHPDLTEQLAEFEGAMDVVLIEGYKQEAYPKIVLTYSFSDGHTNVSEIGIRNILMEADMRYDEAKVMQWFDEWSSGI</sequence>
<evidence type="ECO:0000313" key="3">
    <source>
        <dbReference type="Proteomes" id="UP001500920"/>
    </source>
</evidence>
<dbReference type="InterPro" id="IPR027417">
    <property type="entry name" value="P-loop_NTPase"/>
</dbReference>
<dbReference type="Proteomes" id="UP001500920">
    <property type="component" value="Unassembled WGS sequence"/>
</dbReference>
<organism evidence="2 3">
    <name type="scientific">Salinicoccus jeotgali</name>
    <dbReference type="NCBI Taxonomy" id="381634"/>
    <lineage>
        <taxon>Bacteria</taxon>
        <taxon>Bacillati</taxon>
        <taxon>Bacillota</taxon>
        <taxon>Bacilli</taxon>
        <taxon>Bacillales</taxon>
        <taxon>Staphylococcaceae</taxon>
        <taxon>Salinicoccus</taxon>
    </lineage>
</organism>